<keyword evidence="5 9" id="KW-0812">Transmembrane</keyword>
<dbReference type="PIRSF" id="PIRSF006060">
    <property type="entry name" value="AA_transporter"/>
    <property type="match status" value="1"/>
</dbReference>
<evidence type="ECO:0000256" key="3">
    <source>
        <dbReference type="ARBA" id="ARBA00021069"/>
    </source>
</evidence>
<organism evidence="10 11">
    <name type="scientific">Sphingomonas jatrophae</name>
    <dbReference type="NCBI Taxonomy" id="1166337"/>
    <lineage>
        <taxon>Bacteria</taxon>
        <taxon>Pseudomonadati</taxon>
        <taxon>Pseudomonadota</taxon>
        <taxon>Alphaproteobacteria</taxon>
        <taxon>Sphingomonadales</taxon>
        <taxon>Sphingomonadaceae</taxon>
        <taxon>Sphingomonas</taxon>
    </lineage>
</organism>
<keyword evidence="4" id="KW-1003">Cell membrane</keyword>
<dbReference type="InterPro" id="IPR002293">
    <property type="entry name" value="AA/rel_permease1"/>
</dbReference>
<sequence>MLAAKGTSGDAIIATSRIAADERARDAGLVRGIGPVALAIAIVNGVVGSGIFALPARLSAAVGPYAPLAYVACAIAMAAVVICFAEAGSRVPTSGGAYGTVEAAFGPLTGFVQGMLLWLSAVLACGGVVAAIADAAGTIAPALHGPGARALIMAAVLGTFAAINILGVRAGTGIVILMTLVKLVPLGLFVAVGWFAMDRVVPAGALEPAGFGRAVILALFAFSGMETILATSGEVRDPARTVPRALIAAMLFVLLLYVAVQLVAQGLLGAALATSAAPLADGMMRIDPRLGALLLAGTLLSLTGWVAGDLLGGPRFLFAFGRDGLLPAALGRLHPRTAAPWVAILVHAALALVLALTGTFENLAVLAGLASCGIYSLACAAALVLRRRGVATQGAPLTFAVTPIAAVIGIASMVTILFMGAWAEIAGFFGVIAASVLLFLLVRRKG</sequence>
<feature type="transmembrane region" description="Helical" evidence="9">
    <location>
        <begin position="292"/>
        <end position="317"/>
    </location>
</feature>
<evidence type="ECO:0000256" key="2">
    <source>
        <dbReference type="ARBA" id="ARBA00008220"/>
    </source>
</evidence>
<dbReference type="PANTHER" id="PTHR42770">
    <property type="entry name" value="AMINO ACID TRANSPORTER-RELATED"/>
    <property type="match status" value="1"/>
</dbReference>
<evidence type="ECO:0000256" key="4">
    <source>
        <dbReference type="ARBA" id="ARBA00022475"/>
    </source>
</evidence>
<dbReference type="STRING" id="1166337.SAMN05192580_2823"/>
<keyword evidence="11" id="KW-1185">Reference proteome</keyword>
<feature type="transmembrane region" description="Helical" evidence="9">
    <location>
        <begin position="397"/>
        <end position="419"/>
    </location>
</feature>
<evidence type="ECO:0000313" key="10">
    <source>
        <dbReference type="EMBL" id="SFS03715.1"/>
    </source>
</evidence>
<proteinExistence type="inferred from homology"/>
<feature type="transmembrane region" description="Helical" evidence="9">
    <location>
        <begin position="65"/>
        <end position="85"/>
    </location>
</feature>
<evidence type="ECO:0000256" key="8">
    <source>
        <dbReference type="ARBA" id="ARBA00045636"/>
    </source>
</evidence>
<feature type="transmembrane region" description="Helical" evidence="9">
    <location>
        <begin position="245"/>
        <end position="272"/>
    </location>
</feature>
<protein>
    <recommendedName>
        <fullName evidence="3">Arginine/agmatine antiporter</fullName>
    </recommendedName>
</protein>
<feature type="transmembrane region" description="Helical" evidence="9">
    <location>
        <begin position="116"/>
        <end position="136"/>
    </location>
</feature>
<dbReference type="AlphaFoldDB" id="A0A1I6LJP3"/>
<feature type="transmembrane region" description="Helical" evidence="9">
    <location>
        <begin position="209"/>
        <end position="233"/>
    </location>
</feature>
<evidence type="ECO:0000256" key="7">
    <source>
        <dbReference type="ARBA" id="ARBA00023136"/>
    </source>
</evidence>
<feature type="transmembrane region" description="Helical" evidence="9">
    <location>
        <begin position="174"/>
        <end position="197"/>
    </location>
</feature>
<comment type="function">
    <text evidence="8">Major component of the acid-resistance (AR) system allowing enteric pathogens to survive the acidic environment in the stomach. Exchanges extracellular arginine for its intracellular decarboxylation product agmatine (Agm) thereby expelling intracellular protons. Probably undergoes several conformational states in order to translocate the substrate across the membrane; keeps the substrate accessible to only 1 side of the membrane at a time by opening and closing 3 membrane-internal gates.</text>
</comment>
<evidence type="ECO:0000313" key="11">
    <source>
        <dbReference type="Proteomes" id="UP000198824"/>
    </source>
</evidence>
<gene>
    <name evidence="10" type="ORF">SAMN05192580_2823</name>
</gene>
<feature type="transmembrane region" description="Helical" evidence="9">
    <location>
        <begin position="148"/>
        <end position="167"/>
    </location>
</feature>
<reference evidence="10 11" key="1">
    <citation type="submission" date="2016-10" db="EMBL/GenBank/DDBJ databases">
        <authorList>
            <person name="de Groot N.N."/>
        </authorList>
    </citation>
    <scope>NUCLEOTIDE SEQUENCE [LARGE SCALE GENOMIC DNA]</scope>
    <source>
        <strain evidence="10 11">S5-249</strain>
    </source>
</reference>
<feature type="transmembrane region" description="Helical" evidence="9">
    <location>
        <begin position="425"/>
        <end position="442"/>
    </location>
</feature>
<feature type="transmembrane region" description="Helical" evidence="9">
    <location>
        <begin position="363"/>
        <end position="385"/>
    </location>
</feature>
<dbReference type="Pfam" id="PF13520">
    <property type="entry name" value="AA_permease_2"/>
    <property type="match status" value="1"/>
</dbReference>
<dbReference type="PANTHER" id="PTHR42770:SF18">
    <property type="entry name" value="ARGININE_AGMATINE ANTIPORTER"/>
    <property type="match status" value="1"/>
</dbReference>
<comment type="similarity">
    <text evidence="2">Belongs to the amino acid-polyamine-organocation (APC) superfamily. Basic amino acid/polyamine antiporter (APA) (TC 2.A.3.2) family.</text>
</comment>
<feature type="transmembrane region" description="Helical" evidence="9">
    <location>
        <begin position="338"/>
        <end position="357"/>
    </location>
</feature>
<dbReference type="EMBL" id="FOZG01000002">
    <property type="protein sequence ID" value="SFS03715.1"/>
    <property type="molecule type" value="Genomic_DNA"/>
</dbReference>
<name>A0A1I6LJP3_9SPHN</name>
<accession>A0A1I6LJP3</accession>
<keyword evidence="6 9" id="KW-1133">Transmembrane helix</keyword>
<comment type="subcellular location">
    <subcellularLocation>
        <location evidence="1">Cell membrane</location>
        <topology evidence="1">Multi-pass membrane protein</topology>
    </subcellularLocation>
</comment>
<dbReference type="Proteomes" id="UP000198824">
    <property type="component" value="Unassembled WGS sequence"/>
</dbReference>
<dbReference type="GO" id="GO:0005886">
    <property type="term" value="C:plasma membrane"/>
    <property type="evidence" value="ECO:0007669"/>
    <property type="project" value="UniProtKB-SubCell"/>
</dbReference>
<feature type="transmembrane region" description="Helical" evidence="9">
    <location>
        <begin position="33"/>
        <end position="53"/>
    </location>
</feature>
<dbReference type="Gene3D" id="1.20.1740.10">
    <property type="entry name" value="Amino acid/polyamine transporter I"/>
    <property type="match status" value="1"/>
</dbReference>
<evidence type="ECO:0000256" key="5">
    <source>
        <dbReference type="ARBA" id="ARBA00022692"/>
    </source>
</evidence>
<evidence type="ECO:0000256" key="1">
    <source>
        <dbReference type="ARBA" id="ARBA00004651"/>
    </source>
</evidence>
<dbReference type="GO" id="GO:0022857">
    <property type="term" value="F:transmembrane transporter activity"/>
    <property type="evidence" value="ECO:0007669"/>
    <property type="project" value="InterPro"/>
</dbReference>
<dbReference type="InterPro" id="IPR050367">
    <property type="entry name" value="APC_superfamily"/>
</dbReference>
<evidence type="ECO:0000256" key="9">
    <source>
        <dbReference type="SAM" id="Phobius"/>
    </source>
</evidence>
<keyword evidence="7 9" id="KW-0472">Membrane</keyword>
<evidence type="ECO:0000256" key="6">
    <source>
        <dbReference type="ARBA" id="ARBA00022989"/>
    </source>
</evidence>